<feature type="chain" id="PRO_5003223836" description="Lipoprotein" evidence="1">
    <location>
        <begin position="24"/>
        <end position="169"/>
    </location>
</feature>
<dbReference type="Proteomes" id="UP000005580">
    <property type="component" value="Unassembled WGS sequence"/>
</dbReference>
<keyword evidence="1" id="KW-0732">Signal</keyword>
<feature type="signal peptide" evidence="1">
    <location>
        <begin position="1"/>
        <end position="23"/>
    </location>
</feature>
<evidence type="ECO:0008006" key="4">
    <source>
        <dbReference type="Google" id="ProtNLM"/>
    </source>
</evidence>
<protein>
    <recommendedName>
        <fullName evidence="4">Lipoprotein</fullName>
    </recommendedName>
</protein>
<dbReference type="HOGENOM" id="CLU_1577103_0_0_10"/>
<dbReference type="PROSITE" id="PS51257">
    <property type="entry name" value="PROKAR_LIPOPROTEIN"/>
    <property type="match status" value="1"/>
</dbReference>
<organism evidence="2 3">
    <name type="scientific">Hoylesella oralis ATCC 33269</name>
    <dbReference type="NCBI Taxonomy" id="873533"/>
    <lineage>
        <taxon>Bacteria</taxon>
        <taxon>Pseudomonadati</taxon>
        <taxon>Bacteroidota</taxon>
        <taxon>Bacteroidia</taxon>
        <taxon>Bacteroidales</taxon>
        <taxon>Prevotellaceae</taxon>
        <taxon>Hoylesella</taxon>
    </lineage>
</organism>
<evidence type="ECO:0000256" key="1">
    <source>
        <dbReference type="SAM" id="SignalP"/>
    </source>
</evidence>
<proteinExistence type="predicted"/>
<dbReference type="eggNOG" id="ENOG5034BE7">
    <property type="taxonomic scope" value="Bacteria"/>
</dbReference>
<name>E7RMD7_9BACT</name>
<evidence type="ECO:0000313" key="2">
    <source>
        <dbReference type="EMBL" id="EFZ37918.1"/>
    </source>
</evidence>
<dbReference type="AlphaFoldDB" id="E7RMD7"/>
<gene>
    <name evidence="2" type="ORF">HMPREF0663_10287</name>
</gene>
<dbReference type="STRING" id="28134.SAMN05444288_0570"/>
<sequence length="169" mass="18777">MKRKGVFLLVNLLVLTMGFVGCSNDNEKTKDDAPLTLRNFVHTGCKDKATSAKAVSAGFPQLDGYEESVEYSCKSSGRLYIRHVNAVFNCCAEELRANASLTDNRIIITESEKSSACDCICPYDLSFEVGPLTDGKYTVVINRDTQEYTTFVIDFDKNLSGRFVISKEK</sequence>
<dbReference type="EMBL" id="AEPE02000002">
    <property type="protein sequence ID" value="EFZ37918.1"/>
    <property type="molecule type" value="Genomic_DNA"/>
</dbReference>
<evidence type="ECO:0000313" key="3">
    <source>
        <dbReference type="Proteomes" id="UP000005580"/>
    </source>
</evidence>
<reference evidence="2" key="1">
    <citation type="submission" date="2011-01" db="EMBL/GenBank/DDBJ databases">
        <authorList>
            <person name="Muzny D."/>
            <person name="Qin X."/>
            <person name="Buhay C."/>
            <person name="Dugan-Rocha S."/>
            <person name="Ding Y."/>
            <person name="Chen G."/>
            <person name="Hawes A."/>
            <person name="Holder M."/>
            <person name="Jhangiani S."/>
            <person name="Johnson A."/>
            <person name="Khan Z."/>
            <person name="Li Z."/>
            <person name="Liu W."/>
            <person name="Liu X."/>
            <person name="Perez L."/>
            <person name="Shen H."/>
            <person name="Wang Q."/>
            <person name="Watt J."/>
            <person name="Xi L."/>
            <person name="Xin Y."/>
            <person name="Zhou J."/>
            <person name="Deng J."/>
            <person name="Jiang H."/>
            <person name="Liu Y."/>
            <person name="Qu J."/>
            <person name="Song X.-Z."/>
            <person name="Zhang L."/>
            <person name="Villasana D."/>
            <person name="Johnson A."/>
            <person name="Liu J."/>
            <person name="Liyanage D."/>
            <person name="Lorensuhewa L."/>
            <person name="Robinson T."/>
            <person name="Song A."/>
            <person name="Song B.-B."/>
            <person name="Dinh H."/>
            <person name="Thornton R."/>
            <person name="Coyle M."/>
            <person name="Francisco L."/>
            <person name="Jackson L."/>
            <person name="Javaid M."/>
            <person name="Korchina V."/>
            <person name="Kovar C."/>
            <person name="Mata R."/>
            <person name="Mathew T."/>
            <person name="Ngo R."/>
            <person name="Nguyen L."/>
            <person name="Nguyen N."/>
            <person name="Okwuonu G."/>
            <person name="Ongeri F."/>
            <person name="Pham C."/>
            <person name="Simmons D."/>
            <person name="Wilczek-Boney K."/>
            <person name="Hale W."/>
            <person name="Jakkamsetti A."/>
            <person name="Pham P."/>
            <person name="Ruth R."/>
            <person name="San Lucas F."/>
            <person name="Warren J."/>
            <person name="Zhang J."/>
            <person name="Zhao Z."/>
            <person name="Zhou C."/>
            <person name="Zhu D."/>
            <person name="Lee S."/>
            <person name="Bess C."/>
            <person name="Blankenburg K."/>
            <person name="Forbes L."/>
            <person name="Fu Q."/>
            <person name="Gubbala S."/>
            <person name="Hirani K."/>
            <person name="Jayaseelan J.C."/>
            <person name="Lara F."/>
            <person name="Munidasa M."/>
            <person name="Palculict T."/>
            <person name="Patil S."/>
            <person name="Pu L.-L."/>
            <person name="Saada N."/>
            <person name="Tang L."/>
            <person name="Weissenberger G."/>
            <person name="Zhu Y."/>
            <person name="Hemphill L."/>
            <person name="Shang Y."/>
            <person name="Youmans B."/>
            <person name="Ayvaz T."/>
            <person name="Ross M."/>
            <person name="Santibanez J."/>
            <person name="Aqrawi P."/>
            <person name="Gross S."/>
            <person name="Joshi V."/>
            <person name="Fowler G."/>
            <person name="Nazareth L."/>
            <person name="Reid J."/>
            <person name="Worley K."/>
            <person name="Petrosino J."/>
            <person name="Highlander S."/>
            <person name="Gibbs R."/>
        </authorList>
    </citation>
    <scope>NUCLEOTIDE SEQUENCE [LARGE SCALE GENOMIC DNA]</scope>
    <source>
        <strain evidence="2">ATCC 33269</strain>
    </source>
</reference>
<keyword evidence="3" id="KW-1185">Reference proteome</keyword>
<comment type="caution">
    <text evidence="2">The sequence shown here is derived from an EMBL/GenBank/DDBJ whole genome shotgun (WGS) entry which is preliminary data.</text>
</comment>
<accession>E7RMD7</accession>
<dbReference type="RefSeq" id="WP_004368967.1">
    <property type="nucleotide sequence ID" value="NZ_GL833119.1"/>
</dbReference>